<dbReference type="PROSITE" id="PS51085">
    <property type="entry name" value="2FE2S_FER_2"/>
    <property type="match status" value="1"/>
</dbReference>
<accession>A0A7W5JVF3</accession>
<dbReference type="GO" id="GO:0016491">
    <property type="term" value="F:oxidoreductase activity"/>
    <property type="evidence" value="ECO:0007669"/>
    <property type="project" value="InterPro"/>
</dbReference>
<dbReference type="GO" id="GO:0051537">
    <property type="term" value="F:2 iron, 2 sulfur cluster binding"/>
    <property type="evidence" value="ECO:0007669"/>
    <property type="project" value="UniProtKB-KW"/>
</dbReference>
<name>A0A7W5JVF3_9ACTN</name>
<feature type="domain" description="2Fe-2S ferredoxin-type" evidence="4">
    <location>
        <begin position="3"/>
        <end position="95"/>
    </location>
</feature>
<evidence type="ECO:0000256" key="1">
    <source>
        <dbReference type="ARBA" id="ARBA00001974"/>
    </source>
</evidence>
<evidence type="ECO:0000256" key="2">
    <source>
        <dbReference type="ARBA" id="ARBA00022714"/>
    </source>
</evidence>
<gene>
    <name evidence="6" type="ORF">FHX39_002019</name>
</gene>
<organism evidence="6 7">
    <name type="scientific">Microlunatus antarcticus</name>
    <dbReference type="NCBI Taxonomy" id="53388"/>
    <lineage>
        <taxon>Bacteria</taxon>
        <taxon>Bacillati</taxon>
        <taxon>Actinomycetota</taxon>
        <taxon>Actinomycetes</taxon>
        <taxon>Propionibacteriales</taxon>
        <taxon>Propionibacteriaceae</taxon>
        <taxon>Microlunatus</taxon>
    </lineage>
</organism>
<dbReference type="InterPro" id="IPR001709">
    <property type="entry name" value="Flavoprot_Pyr_Nucl_cyt_Rdtase"/>
</dbReference>
<dbReference type="PANTHER" id="PTHR47354:SF5">
    <property type="entry name" value="PROTEIN RFBI"/>
    <property type="match status" value="1"/>
</dbReference>
<dbReference type="InterPro" id="IPR036010">
    <property type="entry name" value="2Fe-2S_ferredoxin-like_sf"/>
</dbReference>
<protein>
    <submittedName>
        <fullName evidence="6">Phenol hydroxylase P5 protein</fullName>
    </submittedName>
</protein>
<evidence type="ECO:0000259" key="5">
    <source>
        <dbReference type="PROSITE" id="PS51384"/>
    </source>
</evidence>
<keyword evidence="3" id="KW-0411">Iron-sulfur</keyword>
<dbReference type="Pfam" id="PF00970">
    <property type="entry name" value="FAD_binding_6"/>
    <property type="match status" value="1"/>
</dbReference>
<dbReference type="InterPro" id="IPR006058">
    <property type="entry name" value="2Fe2S_fd_BS"/>
</dbReference>
<keyword evidence="2" id="KW-0001">2Fe-2S</keyword>
<dbReference type="InterPro" id="IPR017938">
    <property type="entry name" value="Riboflavin_synthase-like_b-brl"/>
</dbReference>
<keyword evidence="2" id="KW-0479">Metal-binding</keyword>
<evidence type="ECO:0000313" key="7">
    <source>
        <dbReference type="Proteomes" id="UP000565572"/>
    </source>
</evidence>
<dbReference type="InterPro" id="IPR001433">
    <property type="entry name" value="OxRdtase_FAD/NAD-bd"/>
</dbReference>
<dbReference type="SUPFAM" id="SSF52343">
    <property type="entry name" value="Ferredoxin reductase-like, C-terminal NADP-linked domain"/>
    <property type="match status" value="1"/>
</dbReference>
<dbReference type="PROSITE" id="PS00197">
    <property type="entry name" value="2FE2S_FER_1"/>
    <property type="match status" value="1"/>
</dbReference>
<dbReference type="PROSITE" id="PS51384">
    <property type="entry name" value="FAD_FR"/>
    <property type="match status" value="1"/>
</dbReference>
<dbReference type="InterPro" id="IPR008333">
    <property type="entry name" value="Cbr1-like_FAD-bd_dom"/>
</dbReference>
<dbReference type="Pfam" id="PF00111">
    <property type="entry name" value="Fer2"/>
    <property type="match status" value="1"/>
</dbReference>
<proteinExistence type="predicted"/>
<dbReference type="CDD" id="cd00207">
    <property type="entry name" value="fer2"/>
    <property type="match status" value="1"/>
</dbReference>
<dbReference type="Gene3D" id="3.40.50.80">
    <property type="entry name" value="Nucleotide-binding domain of ferredoxin-NADP reductase (FNR) module"/>
    <property type="match status" value="1"/>
</dbReference>
<dbReference type="PRINTS" id="PR00410">
    <property type="entry name" value="PHEHYDRXLASE"/>
</dbReference>
<dbReference type="InterPro" id="IPR017927">
    <property type="entry name" value="FAD-bd_FR_type"/>
</dbReference>
<dbReference type="SUPFAM" id="SSF63380">
    <property type="entry name" value="Riboflavin synthase domain-like"/>
    <property type="match status" value="1"/>
</dbReference>
<evidence type="ECO:0000259" key="4">
    <source>
        <dbReference type="PROSITE" id="PS51085"/>
    </source>
</evidence>
<dbReference type="RefSeq" id="WP_183338041.1">
    <property type="nucleotide sequence ID" value="NZ_JACHZG010000001.1"/>
</dbReference>
<sequence length="340" mass="37273">MSHRVTLAGVAEFTTADGQSILDAALRANRWIPHNCSQGTCGTCRFRVLEGFVDHRDSLEDVLPQADRATGFALACRSTPLTDVRGELLGTVATTTPRHRLRDLEGRVSHRELVARETLRLVIDLDEPLDFDAGQYVELHIPGSPLRRAYSIANPPSQDGSIELHVRLTPGGLATERWIFASLAVGERVRMQGPLGSFRLTEPEEGPVVLVAGGTGLAPLKAMVLHAIEHDLADDIHLYHGGRRDEDLYDQELFRSLEGPGFRYVPVLSEQRWVGATGMVTDAVAADFLTCRGMSGYICGPPPMVAAAVHTFKKRRMRPARIFREEFTPAPLPVGLDVSA</sequence>
<comment type="caution">
    <text evidence="6">The sequence shown here is derived from an EMBL/GenBank/DDBJ whole genome shotgun (WGS) entry which is preliminary data.</text>
</comment>
<dbReference type="Proteomes" id="UP000565572">
    <property type="component" value="Unassembled WGS sequence"/>
</dbReference>
<dbReference type="CDD" id="cd06187">
    <property type="entry name" value="O2ase_reductase_like"/>
    <property type="match status" value="1"/>
</dbReference>
<comment type="cofactor">
    <cofactor evidence="1">
        <name>FAD</name>
        <dbReference type="ChEBI" id="CHEBI:57692"/>
    </cofactor>
</comment>
<feature type="domain" description="FAD-binding FR-type" evidence="5">
    <location>
        <begin position="101"/>
        <end position="201"/>
    </location>
</feature>
<dbReference type="EMBL" id="JACHZG010000001">
    <property type="protein sequence ID" value="MBB3327075.1"/>
    <property type="molecule type" value="Genomic_DNA"/>
</dbReference>
<dbReference type="Gene3D" id="2.40.30.10">
    <property type="entry name" value="Translation factors"/>
    <property type="match status" value="1"/>
</dbReference>
<evidence type="ECO:0000313" key="6">
    <source>
        <dbReference type="EMBL" id="MBB3327075.1"/>
    </source>
</evidence>
<dbReference type="AlphaFoldDB" id="A0A7W5JVF3"/>
<dbReference type="InterPro" id="IPR001041">
    <property type="entry name" value="2Fe-2S_ferredoxin-type"/>
</dbReference>
<dbReference type="SUPFAM" id="SSF54292">
    <property type="entry name" value="2Fe-2S ferredoxin-like"/>
    <property type="match status" value="1"/>
</dbReference>
<dbReference type="InterPro" id="IPR050415">
    <property type="entry name" value="MRET"/>
</dbReference>
<dbReference type="Pfam" id="PF00175">
    <property type="entry name" value="NAD_binding_1"/>
    <property type="match status" value="1"/>
</dbReference>
<keyword evidence="2" id="KW-0408">Iron</keyword>
<dbReference type="PRINTS" id="PR00371">
    <property type="entry name" value="FPNCR"/>
</dbReference>
<keyword evidence="7" id="KW-1185">Reference proteome</keyword>
<dbReference type="PANTHER" id="PTHR47354">
    <property type="entry name" value="NADH OXIDOREDUCTASE HCR"/>
    <property type="match status" value="1"/>
</dbReference>
<dbReference type="InterPro" id="IPR039261">
    <property type="entry name" value="FNR_nucleotide-bd"/>
</dbReference>
<evidence type="ECO:0000256" key="3">
    <source>
        <dbReference type="ARBA" id="ARBA00023014"/>
    </source>
</evidence>
<reference evidence="6 7" key="1">
    <citation type="submission" date="2020-08" db="EMBL/GenBank/DDBJ databases">
        <title>Sequencing the genomes of 1000 actinobacteria strains.</title>
        <authorList>
            <person name="Klenk H.-P."/>
        </authorList>
    </citation>
    <scope>NUCLEOTIDE SEQUENCE [LARGE SCALE GENOMIC DNA]</scope>
    <source>
        <strain evidence="6 7">DSM 11053</strain>
    </source>
</reference>
<dbReference type="InterPro" id="IPR012675">
    <property type="entry name" value="Beta-grasp_dom_sf"/>
</dbReference>
<dbReference type="Gene3D" id="3.10.20.30">
    <property type="match status" value="1"/>
</dbReference>